<evidence type="ECO:0000256" key="1">
    <source>
        <dbReference type="SAM" id="SignalP"/>
    </source>
</evidence>
<proteinExistence type="predicted"/>
<comment type="caution">
    <text evidence="2">The sequence shown here is derived from an EMBL/GenBank/DDBJ whole genome shotgun (WGS) entry which is preliminary data.</text>
</comment>
<keyword evidence="1" id="KW-0732">Signal</keyword>
<feature type="chain" id="PRO_5024341692" evidence="1">
    <location>
        <begin position="21"/>
        <end position="108"/>
    </location>
</feature>
<feature type="signal peptide" evidence="1">
    <location>
        <begin position="1"/>
        <end position="20"/>
    </location>
</feature>
<accession>A0A5M9MN06</accession>
<evidence type="ECO:0000313" key="3">
    <source>
        <dbReference type="Proteomes" id="UP000324241"/>
    </source>
</evidence>
<evidence type="ECO:0000313" key="2">
    <source>
        <dbReference type="EMBL" id="KAA8648412.1"/>
    </source>
</evidence>
<gene>
    <name evidence="2" type="primary">PIS1_2</name>
    <name evidence="2" type="ORF">ATNIH1004_004297</name>
</gene>
<dbReference type="RefSeq" id="XP_033427773.1">
    <property type="nucleotide sequence ID" value="XM_033568967.1"/>
</dbReference>
<sequence length="108" mass="11973">MNELFFIALYLLSFSSPTLTPSVLENRNASGAQSTSAQIWSSPWSAGAMELARANKIDSAVPRKLLAVSSVFMILKQYVNVIQLIEASKWIVQGDMEIRRNQPSQKKG</sequence>
<dbReference type="AlphaFoldDB" id="A0A5M9MN06"/>
<name>A0A5M9MN06_9EURO</name>
<dbReference type="EMBL" id="QUQM01000003">
    <property type="protein sequence ID" value="KAA8648412.1"/>
    <property type="molecule type" value="Genomic_DNA"/>
</dbReference>
<dbReference type="GO" id="GO:0016740">
    <property type="term" value="F:transferase activity"/>
    <property type="evidence" value="ECO:0007669"/>
    <property type="project" value="UniProtKB-KW"/>
</dbReference>
<dbReference type="OrthoDB" id="10251079at2759"/>
<organism evidence="2 3">
    <name type="scientific">Aspergillus tanneri</name>
    <dbReference type="NCBI Taxonomy" id="1220188"/>
    <lineage>
        <taxon>Eukaryota</taxon>
        <taxon>Fungi</taxon>
        <taxon>Dikarya</taxon>
        <taxon>Ascomycota</taxon>
        <taxon>Pezizomycotina</taxon>
        <taxon>Eurotiomycetes</taxon>
        <taxon>Eurotiomycetidae</taxon>
        <taxon>Eurotiales</taxon>
        <taxon>Aspergillaceae</taxon>
        <taxon>Aspergillus</taxon>
        <taxon>Aspergillus subgen. Circumdati</taxon>
    </lineage>
</organism>
<protein>
    <submittedName>
        <fullName evidence="2">CDP-diacylglycerol-inositol 3-phosphatidyltransferase</fullName>
    </submittedName>
</protein>
<keyword evidence="2" id="KW-0808">Transferase</keyword>
<reference evidence="2 3" key="1">
    <citation type="submission" date="2019-08" db="EMBL/GenBank/DDBJ databases">
        <title>The genome sequence of a newly discovered highly antifungal drug resistant Aspergillus species, Aspergillus tanneri NIH 1004.</title>
        <authorList>
            <person name="Mounaud S."/>
            <person name="Singh I."/>
            <person name="Joardar V."/>
            <person name="Pakala S."/>
            <person name="Pakala S."/>
            <person name="Venepally P."/>
            <person name="Chung J.K."/>
            <person name="Losada L."/>
            <person name="Nierman W.C."/>
        </authorList>
    </citation>
    <scope>NUCLEOTIDE SEQUENCE [LARGE SCALE GENOMIC DNA]</scope>
    <source>
        <strain evidence="2 3">NIH1004</strain>
    </source>
</reference>
<dbReference type="GeneID" id="54326999"/>
<dbReference type="Proteomes" id="UP000324241">
    <property type="component" value="Unassembled WGS sequence"/>
</dbReference>